<comment type="similarity">
    <text evidence="2">Belongs to the methyl-accepting chemotaxis (MCP) protein family.</text>
</comment>
<dbReference type="InterPro" id="IPR051310">
    <property type="entry name" value="MCP_chemotaxis"/>
</dbReference>
<keyword evidence="3" id="KW-0807">Transducer</keyword>
<feature type="domain" description="Methyl-accepting transducer" evidence="6">
    <location>
        <begin position="457"/>
        <end position="686"/>
    </location>
</feature>
<accession>A0ABX6QTQ9</accession>
<sequence>MFDRMRLSHKIYAGFGFVISLLAASVLLSLWTAERSTEEFNRYASNSDLWVGAEQMQSYILSARVAFLKYRFQDDDTARQTVFDNLSAAEKFADTIIASTPSDEVRQYMTTLKERVNAYRGGFTRFQALEPQRDQLVNEQLDVIGPAIQVAVSELAGSVGRTVEASSGADIDRLRVSLTTLRLQANKYLLNNREEDFRAARDAAEAAQQELGLLRKAVQDETLQVEIDDVGASLTAYDLALRNVYEVITERNEIASRVMDANGGAASSEIHSLTTSLGTIEGEIQSEILASKERSAKWLLLLGLGGFTLSVGAAYLISNSLTRPLARMTNAMGELANNRLQTEIPGIGFNNEIGFMASAVAVFRDNAIERVRLEGEAHKNQSEVERERLERERQQALEAEEIRFAVVSLGQALEELSKGKLNFRLSQAFVPKLDQVRLDFNAAMETLEGAIRSVGQNAEAIASGSNQIRSAADDLSRRTEQQAASVEETAAALEQITQTVNDSSRRAEEAGVLVRDTRAAAELSGNVVSQAVDAMQQIETSSQEISSIISVIDEIAFQTNLLALNAGVEAARAGEAGKGFAVVAQEVRELAQRSATAAKEIKLLISRSGDQVQTGVKLVSDTGNALREIISQVKLVSSNVAAIVDAAKEQAAALREVNSAVAMLDQSTQQNAAMVEESTAASHSLSREAEALFSLVSRFDISADQGIISAEGNTRLSKVGADHHAQAA</sequence>
<feature type="domain" description="HBM" evidence="8">
    <location>
        <begin position="45"/>
        <end position="285"/>
    </location>
</feature>
<evidence type="ECO:0000256" key="3">
    <source>
        <dbReference type="PROSITE-ProRule" id="PRU00284"/>
    </source>
</evidence>
<dbReference type="Gene3D" id="1.10.287.950">
    <property type="entry name" value="Methyl-accepting chemotaxis protein"/>
    <property type="match status" value="1"/>
</dbReference>
<dbReference type="Pfam" id="PF00015">
    <property type="entry name" value="MCPsignal"/>
    <property type="match status" value="1"/>
</dbReference>
<evidence type="ECO:0000259" key="7">
    <source>
        <dbReference type="PROSITE" id="PS50885"/>
    </source>
</evidence>
<evidence type="ECO:0000256" key="1">
    <source>
        <dbReference type="ARBA" id="ARBA00022500"/>
    </source>
</evidence>
<dbReference type="SUPFAM" id="SSF58104">
    <property type="entry name" value="Methyl-accepting chemotaxis protein (MCP) signaling domain"/>
    <property type="match status" value="1"/>
</dbReference>
<dbReference type="PANTHER" id="PTHR43531">
    <property type="entry name" value="PROTEIN ICFG"/>
    <property type="match status" value="1"/>
</dbReference>
<organism evidence="9 10">
    <name type="scientific">Peteryoungia desertarenae</name>
    <dbReference type="NCBI Taxonomy" id="1813451"/>
    <lineage>
        <taxon>Bacteria</taxon>
        <taxon>Pseudomonadati</taxon>
        <taxon>Pseudomonadota</taxon>
        <taxon>Alphaproteobacteria</taxon>
        <taxon>Hyphomicrobiales</taxon>
        <taxon>Rhizobiaceae</taxon>
        <taxon>Peteryoungia</taxon>
    </lineage>
</organism>
<dbReference type="Pfam" id="PF00672">
    <property type="entry name" value="HAMP"/>
    <property type="match status" value="1"/>
</dbReference>
<dbReference type="PROSITE" id="PS51753">
    <property type="entry name" value="HBM"/>
    <property type="match status" value="1"/>
</dbReference>
<evidence type="ECO:0000313" key="10">
    <source>
        <dbReference type="Proteomes" id="UP000308530"/>
    </source>
</evidence>
<dbReference type="Gene3D" id="6.10.340.10">
    <property type="match status" value="1"/>
</dbReference>
<keyword evidence="10" id="KW-1185">Reference proteome</keyword>
<feature type="transmembrane region" description="Helical" evidence="5">
    <location>
        <begin position="12"/>
        <end position="33"/>
    </location>
</feature>
<dbReference type="SMART" id="SM01358">
    <property type="entry name" value="HBM"/>
    <property type="match status" value="1"/>
</dbReference>
<dbReference type="RefSeq" id="WP_171033703.1">
    <property type="nucleotide sequence ID" value="NZ_CP058351.1"/>
</dbReference>
<feature type="domain" description="HAMP" evidence="7">
    <location>
        <begin position="400"/>
        <end position="452"/>
    </location>
</feature>
<dbReference type="InterPro" id="IPR003660">
    <property type="entry name" value="HAMP_dom"/>
</dbReference>
<evidence type="ECO:0000313" key="9">
    <source>
        <dbReference type="EMBL" id="QLF71597.1"/>
    </source>
</evidence>
<feature type="domain" description="HAMP" evidence="7">
    <location>
        <begin position="319"/>
        <end position="372"/>
    </location>
</feature>
<dbReference type="SMART" id="SM00304">
    <property type="entry name" value="HAMP"/>
    <property type="match status" value="2"/>
</dbReference>
<evidence type="ECO:0000256" key="5">
    <source>
        <dbReference type="SAM" id="Phobius"/>
    </source>
</evidence>
<dbReference type="EMBL" id="CP058351">
    <property type="protein sequence ID" value="QLF71597.1"/>
    <property type="molecule type" value="Genomic_DNA"/>
</dbReference>
<name>A0ABX6QTQ9_9HYPH</name>
<protein>
    <submittedName>
        <fullName evidence="9">Methyl-accepting chemotaxis protein</fullName>
    </submittedName>
</protein>
<dbReference type="InterPro" id="IPR004090">
    <property type="entry name" value="Chemotax_Me-accpt_rcpt"/>
</dbReference>
<keyword evidence="5" id="KW-0812">Transmembrane</keyword>
<evidence type="ECO:0000259" key="8">
    <source>
        <dbReference type="PROSITE" id="PS51753"/>
    </source>
</evidence>
<reference evidence="9 10" key="1">
    <citation type="submission" date="2020-06" db="EMBL/GenBank/DDBJ databases">
        <title>Genome sequence of Rhizobium sp strain ADMK78.</title>
        <authorList>
            <person name="Rahi P."/>
        </authorList>
    </citation>
    <scope>NUCLEOTIDE SEQUENCE [LARGE SCALE GENOMIC DNA]</scope>
    <source>
        <strain evidence="9 10">ADMK78</strain>
        <plasmid evidence="9 10">pPRADMK78_01</plasmid>
    </source>
</reference>
<dbReference type="PROSITE" id="PS50885">
    <property type="entry name" value="HAMP"/>
    <property type="match status" value="2"/>
</dbReference>
<dbReference type="PANTHER" id="PTHR43531:SF11">
    <property type="entry name" value="METHYL-ACCEPTING CHEMOTAXIS PROTEIN 3"/>
    <property type="match status" value="1"/>
</dbReference>
<geneLocation type="plasmid" evidence="9 10">
    <name>pPRADMK78_01</name>
</geneLocation>
<evidence type="ECO:0000259" key="6">
    <source>
        <dbReference type="PROSITE" id="PS50111"/>
    </source>
</evidence>
<evidence type="ECO:0000256" key="4">
    <source>
        <dbReference type="SAM" id="Coils"/>
    </source>
</evidence>
<dbReference type="PRINTS" id="PR00260">
    <property type="entry name" value="CHEMTRNSDUCR"/>
</dbReference>
<feature type="transmembrane region" description="Helical" evidence="5">
    <location>
        <begin position="298"/>
        <end position="318"/>
    </location>
</feature>
<evidence type="ECO:0000256" key="2">
    <source>
        <dbReference type="ARBA" id="ARBA00029447"/>
    </source>
</evidence>
<dbReference type="CDD" id="cd11386">
    <property type="entry name" value="MCP_signal"/>
    <property type="match status" value="1"/>
</dbReference>
<keyword evidence="5" id="KW-1133">Transmembrane helix</keyword>
<keyword evidence="9" id="KW-0614">Plasmid</keyword>
<dbReference type="SMART" id="SM00283">
    <property type="entry name" value="MA"/>
    <property type="match status" value="1"/>
</dbReference>
<keyword evidence="1" id="KW-0145">Chemotaxis</keyword>
<keyword evidence="5" id="KW-0472">Membrane</keyword>
<proteinExistence type="inferred from homology"/>
<dbReference type="InterPro" id="IPR032255">
    <property type="entry name" value="HBM"/>
</dbReference>
<feature type="coiled-coil region" evidence="4">
    <location>
        <begin position="190"/>
        <end position="224"/>
    </location>
</feature>
<gene>
    <name evidence="9" type="ORF">FE840_018250</name>
</gene>
<dbReference type="Proteomes" id="UP000308530">
    <property type="component" value="Plasmid pPRADMK78_01"/>
</dbReference>
<keyword evidence="4" id="KW-0175">Coiled coil</keyword>
<dbReference type="Pfam" id="PF16591">
    <property type="entry name" value="HBM"/>
    <property type="match status" value="1"/>
</dbReference>
<dbReference type="PROSITE" id="PS50111">
    <property type="entry name" value="CHEMOTAXIS_TRANSDUC_2"/>
    <property type="match status" value="1"/>
</dbReference>
<dbReference type="InterPro" id="IPR004089">
    <property type="entry name" value="MCPsignal_dom"/>
</dbReference>
<dbReference type="Gene3D" id="1.20.1440.210">
    <property type="match status" value="1"/>
</dbReference>